<comment type="caution">
    <text evidence="9">The sequence shown here is derived from an EMBL/GenBank/DDBJ whole genome shotgun (WGS) entry which is preliminary data.</text>
</comment>
<evidence type="ECO:0000256" key="1">
    <source>
        <dbReference type="ARBA" id="ARBA00004651"/>
    </source>
</evidence>
<dbReference type="EMBL" id="VDCQ01000006">
    <property type="protein sequence ID" value="TNJ67116.1"/>
    <property type="molecule type" value="Genomic_DNA"/>
</dbReference>
<protein>
    <submittedName>
        <fullName evidence="9">Sugar ABC transporter permease</fullName>
    </submittedName>
</protein>
<evidence type="ECO:0000313" key="9">
    <source>
        <dbReference type="EMBL" id="TNJ67116.1"/>
    </source>
</evidence>
<dbReference type="PANTHER" id="PTHR43005:SF1">
    <property type="entry name" value="SPERMIDINE_PUTRESCINE TRANSPORT SYSTEM PERMEASE PROTEIN"/>
    <property type="match status" value="1"/>
</dbReference>
<feature type="transmembrane region" description="Helical" evidence="7">
    <location>
        <begin position="124"/>
        <end position="144"/>
    </location>
</feature>
<name>A0A5C4TEP3_9BACL</name>
<dbReference type="Proteomes" id="UP000307943">
    <property type="component" value="Unassembled WGS sequence"/>
</dbReference>
<keyword evidence="5 7" id="KW-1133">Transmembrane helix</keyword>
<evidence type="ECO:0000256" key="4">
    <source>
        <dbReference type="ARBA" id="ARBA00022692"/>
    </source>
</evidence>
<dbReference type="GO" id="GO:0055085">
    <property type="term" value="P:transmembrane transport"/>
    <property type="evidence" value="ECO:0007669"/>
    <property type="project" value="InterPro"/>
</dbReference>
<comment type="similarity">
    <text evidence="7">Belongs to the binding-protein-dependent transport system permease family.</text>
</comment>
<feature type="transmembrane region" description="Helical" evidence="7">
    <location>
        <begin position="174"/>
        <end position="199"/>
    </location>
</feature>
<feature type="domain" description="ABC transmembrane type-1" evidence="8">
    <location>
        <begin position="87"/>
        <end position="299"/>
    </location>
</feature>
<keyword evidence="4 7" id="KW-0812">Transmembrane</keyword>
<evidence type="ECO:0000313" key="10">
    <source>
        <dbReference type="Proteomes" id="UP000307943"/>
    </source>
</evidence>
<dbReference type="PROSITE" id="PS50928">
    <property type="entry name" value="ABC_TM1"/>
    <property type="match status" value="1"/>
</dbReference>
<feature type="transmembrane region" description="Helical" evidence="7">
    <location>
        <begin position="220"/>
        <end position="245"/>
    </location>
</feature>
<evidence type="ECO:0000256" key="3">
    <source>
        <dbReference type="ARBA" id="ARBA00022475"/>
    </source>
</evidence>
<evidence type="ECO:0000256" key="5">
    <source>
        <dbReference type="ARBA" id="ARBA00022989"/>
    </source>
</evidence>
<dbReference type="InterPro" id="IPR035906">
    <property type="entry name" value="MetI-like_sf"/>
</dbReference>
<keyword evidence="10" id="KW-1185">Reference proteome</keyword>
<evidence type="ECO:0000256" key="2">
    <source>
        <dbReference type="ARBA" id="ARBA00022448"/>
    </source>
</evidence>
<dbReference type="GO" id="GO:0005886">
    <property type="term" value="C:plasma membrane"/>
    <property type="evidence" value="ECO:0007669"/>
    <property type="project" value="UniProtKB-SubCell"/>
</dbReference>
<feature type="transmembrane region" description="Helical" evidence="7">
    <location>
        <begin position="86"/>
        <end position="112"/>
    </location>
</feature>
<dbReference type="AlphaFoldDB" id="A0A5C4TEP3"/>
<dbReference type="SUPFAM" id="SSF161098">
    <property type="entry name" value="MetI-like"/>
    <property type="match status" value="1"/>
</dbReference>
<organism evidence="9 10">
    <name type="scientific">Paenibacillus hemerocallicola</name>
    <dbReference type="NCBI Taxonomy" id="1172614"/>
    <lineage>
        <taxon>Bacteria</taxon>
        <taxon>Bacillati</taxon>
        <taxon>Bacillota</taxon>
        <taxon>Bacilli</taxon>
        <taxon>Bacillales</taxon>
        <taxon>Paenibacillaceae</taxon>
        <taxon>Paenibacillus</taxon>
    </lineage>
</organism>
<keyword evidence="3" id="KW-1003">Cell membrane</keyword>
<evidence type="ECO:0000256" key="7">
    <source>
        <dbReference type="RuleBase" id="RU363032"/>
    </source>
</evidence>
<dbReference type="Pfam" id="PF00528">
    <property type="entry name" value="BPD_transp_1"/>
    <property type="match status" value="1"/>
</dbReference>
<feature type="transmembrane region" description="Helical" evidence="7">
    <location>
        <begin position="29"/>
        <end position="54"/>
    </location>
</feature>
<proteinExistence type="inferred from homology"/>
<dbReference type="Gene3D" id="1.10.3720.10">
    <property type="entry name" value="MetI-like"/>
    <property type="match status" value="1"/>
</dbReference>
<feature type="transmembrane region" description="Helical" evidence="7">
    <location>
        <begin position="283"/>
        <end position="302"/>
    </location>
</feature>
<evidence type="ECO:0000256" key="6">
    <source>
        <dbReference type="ARBA" id="ARBA00023136"/>
    </source>
</evidence>
<reference evidence="9 10" key="1">
    <citation type="submission" date="2019-05" db="EMBL/GenBank/DDBJ databases">
        <title>We sequenced the genome of Paenibacillus hemerocallicola KCTC 33185 for further insight into its adaptation and study the phylogeny of Paenibacillus.</title>
        <authorList>
            <person name="Narsing Rao M.P."/>
        </authorList>
    </citation>
    <scope>NUCLEOTIDE SEQUENCE [LARGE SCALE GENOMIC DNA]</scope>
    <source>
        <strain evidence="9 10">KCTC 33185</strain>
    </source>
</reference>
<comment type="subcellular location">
    <subcellularLocation>
        <location evidence="1 7">Cell membrane</location>
        <topology evidence="1 7">Multi-pass membrane protein</topology>
    </subcellularLocation>
</comment>
<dbReference type="InterPro" id="IPR000515">
    <property type="entry name" value="MetI-like"/>
</dbReference>
<evidence type="ECO:0000259" key="8">
    <source>
        <dbReference type="PROSITE" id="PS50928"/>
    </source>
</evidence>
<dbReference type="CDD" id="cd06261">
    <property type="entry name" value="TM_PBP2"/>
    <property type="match status" value="1"/>
</dbReference>
<keyword evidence="6 7" id="KW-0472">Membrane</keyword>
<accession>A0A5C4TEP3</accession>
<gene>
    <name evidence="9" type="ORF">FE784_06095</name>
</gene>
<dbReference type="OrthoDB" id="9809527at2"/>
<sequence length="310" mass="34559">MAAGRPDRLFRSLTVRRDKNLRTNTDNKLAYVLMSPVLLYLLAVMVVPFGWALYLSFTNKVVGVEATFIGLGNYIDLVKDSLFWKAVWNTVVFTLVAVIGKTVFGMIMALVLNEKIVFRNVFRVLLFLPWTIPTIVSVFTWQWIYSDVGGVLNFLLLKAHLISQPVGWLASPDLAMFSVILVNVWRGIPFMGIAILAGLQTLSKEMYEAAMLDGAGAFKRFIYMTLPSVKEVTVLAAVMTTIWTLNDFEIIWLLTRGGPSNGTQVLSTLSYTIGFLNMSLGKAIAIAILTMPPLIMLINFVTKRSLSSNE</sequence>
<dbReference type="PANTHER" id="PTHR43005">
    <property type="entry name" value="BLR7065 PROTEIN"/>
    <property type="match status" value="1"/>
</dbReference>
<keyword evidence="2 7" id="KW-0813">Transport</keyword>